<keyword evidence="2" id="KW-1185">Reference proteome</keyword>
<proteinExistence type="predicted"/>
<accession>A0A8T1ZT91</accession>
<organism evidence="1 2">
    <name type="scientific">Arabidopsis suecica</name>
    <name type="common">Swedish thale-cress</name>
    <name type="synonym">Cardaminopsis suecica</name>
    <dbReference type="NCBI Taxonomy" id="45249"/>
    <lineage>
        <taxon>Eukaryota</taxon>
        <taxon>Viridiplantae</taxon>
        <taxon>Streptophyta</taxon>
        <taxon>Embryophyta</taxon>
        <taxon>Tracheophyta</taxon>
        <taxon>Spermatophyta</taxon>
        <taxon>Magnoliopsida</taxon>
        <taxon>eudicotyledons</taxon>
        <taxon>Gunneridae</taxon>
        <taxon>Pentapetalae</taxon>
        <taxon>rosids</taxon>
        <taxon>malvids</taxon>
        <taxon>Brassicales</taxon>
        <taxon>Brassicaceae</taxon>
        <taxon>Camelineae</taxon>
        <taxon>Arabidopsis</taxon>
    </lineage>
</organism>
<evidence type="ECO:0000313" key="2">
    <source>
        <dbReference type="Proteomes" id="UP000694251"/>
    </source>
</evidence>
<protein>
    <submittedName>
        <fullName evidence="1">Uncharacterized protein</fullName>
    </submittedName>
</protein>
<evidence type="ECO:0000313" key="1">
    <source>
        <dbReference type="EMBL" id="KAG7563254.1"/>
    </source>
</evidence>
<comment type="caution">
    <text evidence="1">The sequence shown here is derived from an EMBL/GenBank/DDBJ whole genome shotgun (WGS) entry which is preliminary data.</text>
</comment>
<reference evidence="1 2" key="1">
    <citation type="submission" date="2020-12" db="EMBL/GenBank/DDBJ databases">
        <title>Concerted genomic and epigenomic changes stabilize Arabidopsis allopolyploids.</title>
        <authorList>
            <person name="Chen Z."/>
        </authorList>
    </citation>
    <scope>NUCLEOTIDE SEQUENCE [LARGE SCALE GENOMIC DNA]</scope>
    <source>
        <strain evidence="1">As9502</strain>
        <tissue evidence="1">Leaf</tissue>
    </source>
</reference>
<dbReference type="Proteomes" id="UP000694251">
    <property type="component" value="Chromosome 10"/>
</dbReference>
<gene>
    <name evidence="1" type="ORF">ISN44_As10g000800</name>
</gene>
<dbReference type="AlphaFoldDB" id="A0A8T1ZT91"/>
<sequence length="92" mass="10379">MKLAVAAARRFLAIFELDSLLLRISLYGGVRTTITTFKDVDVYDVEYCACDKLRRHVLSKDGSIKVGGFEDFKKAKENVMFKKKVGAPEGCW</sequence>
<name>A0A8T1ZT91_ARASU</name>
<dbReference type="OrthoDB" id="10582045at2759"/>
<dbReference type="EMBL" id="JAEFBJ010000010">
    <property type="protein sequence ID" value="KAG7563254.1"/>
    <property type="molecule type" value="Genomic_DNA"/>
</dbReference>